<protein>
    <submittedName>
        <fullName evidence="1">Acyl-CoA dehydrogenase</fullName>
    </submittedName>
</protein>
<dbReference type="InterPro" id="IPR046373">
    <property type="entry name" value="Acyl-CoA_Oxase/DH_mid-dom_sf"/>
</dbReference>
<dbReference type="Gene3D" id="1.20.140.10">
    <property type="entry name" value="Butyryl-CoA Dehydrogenase, subunit A, domain 3"/>
    <property type="match status" value="1"/>
</dbReference>
<proteinExistence type="predicted"/>
<keyword evidence="2" id="KW-1185">Reference proteome</keyword>
<reference evidence="1 2" key="1">
    <citation type="submission" date="2020-09" db="EMBL/GenBank/DDBJ databases">
        <title>Dyella sp. 7MK23 isolated from forest soil.</title>
        <authorList>
            <person name="Fu J."/>
        </authorList>
    </citation>
    <scope>NUCLEOTIDE SEQUENCE [LARGE SCALE GENOMIC DNA]</scope>
    <source>
        <strain evidence="1 2">7MK23</strain>
    </source>
</reference>
<dbReference type="RefSeq" id="WP_192556398.1">
    <property type="nucleotide sequence ID" value="NZ_JACZZA010000008.1"/>
</dbReference>
<evidence type="ECO:0000313" key="2">
    <source>
        <dbReference type="Proteomes" id="UP000651010"/>
    </source>
</evidence>
<dbReference type="InterPro" id="IPR036250">
    <property type="entry name" value="AcylCo_DH-like_C"/>
</dbReference>
<dbReference type="Proteomes" id="UP000651010">
    <property type="component" value="Unassembled WGS sequence"/>
</dbReference>
<dbReference type="Gene3D" id="1.10.540.10">
    <property type="entry name" value="Acyl-CoA dehydrogenase/oxidase, N-terminal domain"/>
    <property type="match status" value="1"/>
</dbReference>
<dbReference type="SUPFAM" id="SSF47203">
    <property type="entry name" value="Acyl-CoA dehydrogenase C-terminal domain-like"/>
    <property type="match status" value="1"/>
</dbReference>
<organism evidence="1 2">
    <name type="scientific">Dyella acidiphila</name>
    <dbReference type="NCBI Taxonomy" id="2775866"/>
    <lineage>
        <taxon>Bacteria</taxon>
        <taxon>Pseudomonadati</taxon>
        <taxon>Pseudomonadota</taxon>
        <taxon>Gammaproteobacteria</taxon>
        <taxon>Lysobacterales</taxon>
        <taxon>Rhodanobacteraceae</taxon>
        <taxon>Dyella</taxon>
    </lineage>
</organism>
<accession>A0ABR9GC00</accession>
<dbReference type="Gene3D" id="2.40.110.10">
    <property type="entry name" value="Butyryl-CoA Dehydrogenase, subunit A, domain 2"/>
    <property type="match status" value="1"/>
</dbReference>
<dbReference type="InterPro" id="IPR037069">
    <property type="entry name" value="AcylCoA_DH/ox_N_sf"/>
</dbReference>
<gene>
    <name evidence="1" type="ORF">IGX34_14325</name>
</gene>
<dbReference type="InterPro" id="IPR009100">
    <property type="entry name" value="AcylCoA_DH/oxidase_NM_dom_sf"/>
</dbReference>
<dbReference type="EMBL" id="JACZZA010000008">
    <property type="protein sequence ID" value="MBE1161557.1"/>
    <property type="molecule type" value="Genomic_DNA"/>
</dbReference>
<name>A0ABR9GC00_9GAMM</name>
<comment type="caution">
    <text evidence="1">The sequence shown here is derived from an EMBL/GenBank/DDBJ whole genome shotgun (WGS) entry which is preliminary data.</text>
</comment>
<sequence>MSPRTVSHNECAHSLSVLTALRQHASALAQAAIEDDVTEAFPHRAIRILESAGCLHAVLPPERGGLGLGWMPASTPLLLDLLRAMGGIHLSAARLFEGHVNAFELLWTCGTPDQRDAVCAYIRRGELLGVWNAPSFRGELTLTTNTKGSYTLEGPKAYASGAGGIRRPLVTAQHPELGLLIVWPDLPYEIGPADDWLMHGMRASMTRSVRFHGEVDHDHVFGTHDDYHRQPGFSGGAWRFLAAQLGAGEALVEGMRDSLVQRRRAIDTCQQLRMSECMVALDTARKWVSDAAVYLRRSELSIEAIVCHANEARIVVERALLDVLERVHRGVGLQSFSRSSPLERIARDLATYLRQPAPDALLIAVGEQAFKTPLPGLLGGPYDHE</sequence>
<evidence type="ECO:0000313" key="1">
    <source>
        <dbReference type="EMBL" id="MBE1161557.1"/>
    </source>
</evidence>
<dbReference type="SUPFAM" id="SSF56645">
    <property type="entry name" value="Acyl-CoA dehydrogenase NM domain-like"/>
    <property type="match status" value="1"/>
</dbReference>